<feature type="transmembrane region" description="Helical" evidence="12">
    <location>
        <begin position="416"/>
        <end position="434"/>
    </location>
</feature>
<dbReference type="InterPro" id="IPR050732">
    <property type="entry name" value="Beta-glucan_modifiers"/>
</dbReference>
<evidence type="ECO:0000256" key="6">
    <source>
        <dbReference type="ARBA" id="ARBA00023277"/>
    </source>
</evidence>
<reference evidence="14" key="1">
    <citation type="submission" date="2025-08" db="UniProtKB">
        <authorList>
            <consortium name="RefSeq"/>
        </authorList>
    </citation>
    <scope>IDENTIFICATION</scope>
</reference>
<dbReference type="GO" id="GO:0016787">
    <property type="term" value="F:hydrolase activity"/>
    <property type="evidence" value="ECO:0007669"/>
    <property type="project" value="UniProtKB-KW"/>
</dbReference>
<sequence length="635" mass="67752">MPSIRLRVFLLLHLAALLAVLAYVWHTNRLIDVPPFAREAGEKFQCTSYAPYHKPGQTPFAKGFVVPPEQIDEDLAHLSEMFGCVRTYSVDQGLDKVPEYARKHGMKVLLGIWIGQEEAKNQTEIDHAIEVANANADVVSAIIVGNEVLLRRDQPEFRLKGYIDYVRERTKVPLTYADVWEFWLKHQAMAPAVDFITVHILPFWEDIPVHIDDAIPHLDETMAKVEAAFPGRELMIGEVGWPSEGRRREGSVPSLVNQATFVRALAAHVKEKGWRYNLIEAIDQPWKRLSEGTAGGYWGFYTVELERKFGFDGPVANRRDAEQVAISAAIGLALGASLLLGGFNAARRLRRDAGGSATGVGADAAGSASAAESGVSGAPAPLALAIAGGAFGAFAGAMFWLQYSHALLAYRNPMEWLSLGGVMLLGLLLGLVTAQALGQAASGVDEATLAALAPGSAAGPVTPDFGIGGASQHAAQMAAGGRAESAPLPVTGMVEGMRARTPLQMVARLRALILFGGAVGALLLATDPRYRDFPWELYGVAALEFGLALPLALGARWPRMSRAEIGFGLLIAVCGVVRWVIEPNNPVGFGWMTVCLLLGLGGLGGPAQARAWLAGASGARSTAAMPSTAPTADRS</sequence>
<evidence type="ECO:0000313" key="13">
    <source>
        <dbReference type="Proteomes" id="UP000675920"/>
    </source>
</evidence>
<organism evidence="13 14">
    <name type="scientific">Derxia gummosa DSM 723</name>
    <dbReference type="NCBI Taxonomy" id="1121388"/>
    <lineage>
        <taxon>Bacteria</taxon>
        <taxon>Pseudomonadati</taxon>
        <taxon>Pseudomonadota</taxon>
        <taxon>Betaproteobacteria</taxon>
        <taxon>Burkholderiales</taxon>
        <taxon>Alcaligenaceae</taxon>
        <taxon>Derxia</taxon>
    </lineage>
</organism>
<dbReference type="AlphaFoldDB" id="A0A8B6X9S7"/>
<keyword evidence="3" id="KW-0378">Hydrolase</keyword>
<dbReference type="Gene3D" id="3.20.20.80">
    <property type="entry name" value="Glycosidases"/>
    <property type="match status" value="1"/>
</dbReference>
<feature type="transmembrane region" description="Helical" evidence="12">
    <location>
        <begin position="587"/>
        <end position="605"/>
    </location>
</feature>
<dbReference type="GO" id="GO:0071555">
    <property type="term" value="P:cell wall organization"/>
    <property type="evidence" value="ECO:0007669"/>
    <property type="project" value="UniProtKB-KW"/>
</dbReference>
<evidence type="ECO:0000256" key="1">
    <source>
        <dbReference type="ARBA" id="ARBA00004236"/>
    </source>
</evidence>
<comment type="function">
    <text evidence="9">Glucanases play a role in cell expansion during growth, in cell-cell fusion during mating, and in spore release during sporulation. This enzyme may be involved in beta-glucan degradation. Active on laminarin and lichenan.</text>
</comment>
<evidence type="ECO:0000256" key="5">
    <source>
        <dbReference type="ARBA" id="ARBA00023180"/>
    </source>
</evidence>
<keyword evidence="12" id="KW-1133">Transmembrane helix</keyword>
<proteinExistence type="predicted"/>
<feature type="transmembrane region" description="Helical" evidence="12">
    <location>
        <begin position="537"/>
        <end position="553"/>
    </location>
</feature>
<keyword evidence="2" id="KW-1003">Cell membrane</keyword>
<keyword evidence="13" id="KW-1185">Reference proteome</keyword>
<dbReference type="RefSeq" id="WP_051378821.1">
    <property type="nucleotide sequence ID" value="NZ_AXWS01000014.1"/>
</dbReference>
<dbReference type="InterPro" id="IPR017853">
    <property type="entry name" value="GH"/>
</dbReference>
<evidence type="ECO:0000256" key="2">
    <source>
        <dbReference type="ARBA" id="ARBA00022475"/>
    </source>
</evidence>
<evidence type="ECO:0000256" key="3">
    <source>
        <dbReference type="ARBA" id="ARBA00022801"/>
    </source>
</evidence>
<dbReference type="GO" id="GO:0000272">
    <property type="term" value="P:polysaccharide catabolic process"/>
    <property type="evidence" value="ECO:0007669"/>
    <property type="project" value="UniProtKB-KW"/>
</dbReference>
<evidence type="ECO:0000256" key="7">
    <source>
        <dbReference type="ARBA" id="ARBA00023316"/>
    </source>
</evidence>
<evidence type="ECO:0000256" key="9">
    <source>
        <dbReference type="ARBA" id="ARBA00037649"/>
    </source>
</evidence>
<feature type="transmembrane region" description="Helical" evidence="12">
    <location>
        <begin position="507"/>
        <end position="525"/>
    </location>
</feature>
<evidence type="ECO:0000256" key="10">
    <source>
        <dbReference type="ARBA" id="ARBA00042373"/>
    </source>
</evidence>
<evidence type="ECO:0000256" key="8">
    <source>
        <dbReference type="ARBA" id="ARBA00023326"/>
    </source>
</evidence>
<evidence type="ECO:0000256" key="12">
    <source>
        <dbReference type="SAM" id="Phobius"/>
    </source>
</evidence>
<dbReference type="SUPFAM" id="SSF51445">
    <property type="entry name" value="(Trans)glycosidases"/>
    <property type="match status" value="1"/>
</dbReference>
<keyword evidence="12" id="KW-0812">Transmembrane</keyword>
<name>A0A8B6X9S7_9BURK</name>
<dbReference type="Proteomes" id="UP000675920">
    <property type="component" value="Unplaced"/>
</dbReference>
<keyword evidence="6" id="KW-0119">Carbohydrate metabolism</keyword>
<comment type="subcellular location">
    <subcellularLocation>
        <location evidence="1">Cell membrane</location>
    </subcellularLocation>
</comment>
<protein>
    <recommendedName>
        <fullName evidence="11">Endo-1,3-beta-glucanase btgC</fullName>
    </recommendedName>
    <alternativeName>
        <fullName evidence="10">Laminarinase btgC</fullName>
    </alternativeName>
</protein>
<feature type="transmembrane region" description="Helical" evidence="12">
    <location>
        <begin position="324"/>
        <end position="343"/>
    </location>
</feature>
<evidence type="ECO:0000313" key="14">
    <source>
        <dbReference type="RefSeq" id="WP_051378821.1"/>
    </source>
</evidence>
<keyword evidence="7" id="KW-0961">Cell wall biogenesis/degradation</keyword>
<feature type="transmembrane region" description="Helical" evidence="12">
    <location>
        <begin position="565"/>
        <end position="581"/>
    </location>
</feature>
<dbReference type="PANTHER" id="PTHR16631:SF17">
    <property type="entry name" value="GLUCAN ENDO-1,3-BETA-GLUCOSIDASE BTGC"/>
    <property type="match status" value="1"/>
</dbReference>
<evidence type="ECO:0000256" key="4">
    <source>
        <dbReference type="ARBA" id="ARBA00023136"/>
    </source>
</evidence>
<dbReference type="PANTHER" id="PTHR16631">
    <property type="entry name" value="GLUCAN 1,3-BETA-GLUCOSIDASE"/>
    <property type="match status" value="1"/>
</dbReference>
<keyword evidence="5" id="KW-0325">Glycoprotein</keyword>
<keyword evidence="8" id="KW-0624">Polysaccharide degradation</keyword>
<feature type="transmembrane region" description="Helical" evidence="12">
    <location>
        <begin position="382"/>
        <end position="401"/>
    </location>
</feature>
<dbReference type="OrthoDB" id="276604at2"/>
<dbReference type="GO" id="GO:0005886">
    <property type="term" value="C:plasma membrane"/>
    <property type="evidence" value="ECO:0007669"/>
    <property type="project" value="UniProtKB-SubCell"/>
</dbReference>
<keyword evidence="4 12" id="KW-0472">Membrane</keyword>
<evidence type="ECO:0000256" key="11">
    <source>
        <dbReference type="ARBA" id="ARBA00043078"/>
    </source>
</evidence>
<accession>A0A8B6X9S7</accession>